<dbReference type="GO" id="GO:0106430">
    <property type="term" value="F:dihydroorotate dehydrogenase (quinone) activity"/>
    <property type="evidence" value="ECO:0007669"/>
    <property type="project" value="UniProtKB-EC"/>
</dbReference>
<evidence type="ECO:0000256" key="1">
    <source>
        <dbReference type="ARBA" id="ARBA00001917"/>
    </source>
</evidence>
<evidence type="ECO:0000256" key="10">
    <source>
        <dbReference type="ARBA" id="ARBA00022975"/>
    </source>
</evidence>
<comment type="cofactor">
    <cofactor evidence="1">
        <name>FMN</name>
        <dbReference type="ChEBI" id="CHEBI:58210"/>
    </cofactor>
</comment>
<dbReference type="EC" id="1.3.5.2" evidence="6 14"/>
<sequence>MNIIKARNSVEEFFYKNVSKRLFFMFDPEYVHDRVTNIGVLMGKFSVGRVLTRVMFGYTNPALEQTVLGIRFKNPIGLAAGFDKNGRLTQVLPSVGFGFEEVGSVTGEPCSGNPGKRLWRLKNSQSLLVYYGLKNDGCEAISERLDKLKFEFPIGISVAKTNDENTVDELQGIADYVKAYMTFKNKNIGDYFTINISCPNVFGGEPFTDPEKLDRLLRAISEKDTQRDKPIFLKMPAELSFDVIDRIIEVSRKYHISGFICTNLSKNRASEKIKDHSVPDVGGMSGKVVSDLSDNLISYIYKKCGKEFVIIGCGGIFTAEDAYRKIKKGATLLQMITGMIFEGPQVISSINLGLVELLKKDGYNNISEAVGVDR</sequence>
<dbReference type="InterPro" id="IPR013785">
    <property type="entry name" value="Aldolase_TIM"/>
</dbReference>
<comment type="catalytic activity">
    <reaction evidence="13">
        <text>(S)-dihydroorotate + a quinone = orotate + a quinol</text>
        <dbReference type="Rhea" id="RHEA:30187"/>
        <dbReference type="ChEBI" id="CHEBI:24646"/>
        <dbReference type="ChEBI" id="CHEBI:30839"/>
        <dbReference type="ChEBI" id="CHEBI:30864"/>
        <dbReference type="ChEBI" id="CHEBI:132124"/>
        <dbReference type="EC" id="1.3.5.2"/>
    </reaction>
</comment>
<evidence type="ECO:0000256" key="5">
    <source>
        <dbReference type="ARBA" id="ARBA00005359"/>
    </source>
</evidence>
<dbReference type="GO" id="GO:0044205">
    <property type="term" value="P:'de novo' UMP biosynthetic process"/>
    <property type="evidence" value="ECO:0007669"/>
    <property type="project" value="UniProtKB-UniPathway"/>
</dbReference>
<dbReference type="InterPro" id="IPR050074">
    <property type="entry name" value="DHO_dehydrogenase"/>
</dbReference>
<comment type="caution">
    <text evidence="16">The sequence shown here is derived from an EMBL/GenBank/DDBJ whole genome shotgun (WGS) entry which is preliminary data.</text>
</comment>
<dbReference type="UniPathway" id="UPA00070">
    <property type="reaction ID" value="UER00946"/>
</dbReference>
<dbReference type="NCBIfam" id="NF003652">
    <property type="entry name" value="PRK05286.2-5"/>
    <property type="match status" value="1"/>
</dbReference>
<dbReference type="Pfam" id="PF01180">
    <property type="entry name" value="DHO_dh"/>
    <property type="match status" value="1"/>
</dbReference>
<evidence type="ECO:0000313" key="16">
    <source>
        <dbReference type="EMBL" id="TSC66194.1"/>
    </source>
</evidence>
<protein>
    <recommendedName>
        <fullName evidence="7 14">Dihydroorotate dehydrogenase (quinone)</fullName>
        <ecNumber evidence="6 14">1.3.5.2</ecNumber>
    </recommendedName>
</protein>
<dbReference type="GO" id="GO:0005737">
    <property type="term" value="C:cytoplasm"/>
    <property type="evidence" value="ECO:0007669"/>
    <property type="project" value="InterPro"/>
</dbReference>
<keyword evidence="11" id="KW-0560">Oxidoreductase</keyword>
<evidence type="ECO:0000256" key="9">
    <source>
        <dbReference type="ARBA" id="ARBA00022643"/>
    </source>
</evidence>
<feature type="domain" description="Dihydroorotate dehydrogenase catalytic" evidence="15">
    <location>
        <begin position="63"/>
        <end position="358"/>
    </location>
</feature>
<evidence type="ECO:0000256" key="8">
    <source>
        <dbReference type="ARBA" id="ARBA00022630"/>
    </source>
</evidence>
<dbReference type="SUPFAM" id="SSF51395">
    <property type="entry name" value="FMN-linked oxidoreductases"/>
    <property type="match status" value="1"/>
</dbReference>
<evidence type="ECO:0000256" key="7">
    <source>
        <dbReference type="ARBA" id="ARBA00018366"/>
    </source>
</evidence>
<dbReference type="NCBIfam" id="TIGR01036">
    <property type="entry name" value="pyrD_sub2"/>
    <property type="match status" value="1"/>
</dbReference>
<comment type="pathway">
    <text evidence="4">Pyrimidine metabolism; UMP biosynthesis via de novo pathway; orotate from (S)-dihydroorotate (quinone route): step 1/1.</text>
</comment>
<evidence type="ECO:0000256" key="14">
    <source>
        <dbReference type="NCBIfam" id="TIGR01036"/>
    </source>
</evidence>
<dbReference type="AlphaFoldDB" id="A0A554JD12"/>
<organism evidence="16 17">
    <name type="scientific">Candidatus Doudnabacteria bacterium Gr01-1014_77</name>
    <dbReference type="NCBI Taxonomy" id="2017133"/>
    <lineage>
        <taxon>Bacteria</taxon>
        <taxon>Candidatus Doudnaibacteriota</taxon>
    </lineage>
</organism>
<dbReference type="Gene3D" id="3.20.20.70">
    <property type="entry name" value="Aldolase class I"/>
    <property type="match status" value="1"/>
</dbReference>
<keyword evidence="12" id="KW-0472">Membrane</keyword>
<reference evidence="16 17" key="1">
    <citation type="submission" date="2017-07" db="EMBL/GenBank/DDBJ databases">
        <title>Mechanisms for carbon and nitrogen cycling indicate functional differentiation within the Candidate Phyla Radiation.</title>
        <authorList>
            <person name="Danczak R.E."/>
            <person name="Johnston M.D."/>
            <person name="Kenah C."/>
            <person name="Slattery M."/>
            <person name="Wrighton K.C."/>
            <person name="Wilkins M.J."/>
        </authorList>
    </citation>
    <scope>NUCLEOTIDE SEQUENCE [LARGE SCALE GENOMIC DNA]</scope>
    <source>
        <strain evidence="16">Gr01-1014_77</strain>
    </source>
</reference>
<evidence type="ECO:0000256" key="6">
    <source>
        <dbReference type="ARBA" id="ARBA00012791"/>
    </source>
</evidence>
<name>A0A554JD12_9BACT</name>
<evidence type="ECO:0000256" key="13">
    <source>
        <dbReference type="ARBA" id="ARBA00048639"/>
    </source>
</evidence>
<keyword evidence="9" id="KW-0288">FMN</keyword>
<evidence type="ECO:0000256" key="12">
    <source>
        <dbReference type="ARBA" id="ARBA00023136"/>
    </source>
</evidence>
<dbReference type="PROSITE" id="PS00912">
    <property type="entry name" value="DHODEHASE_2"/>
    <property type="match status" value="1"/>
</dbReference>
<evidence type="ECO:0000256" key="3">
    <source>
        <dbReference type="ARBA" id="ARBA00004370"/>
    </source>
</evidence>
<dbReference type="PANTHER" id="PTHR48109">
    <property type="entry name" value="DIHYDROOROTATE DEHYDROGENASE (QUINONE), MITOCHONDRIAL-RELATED"/>
    <property type="match status" value="1"/>
</dbReference>
<keyword evidence="10" id="KW-0665">Pyrimidine biosynthesis</keyword>
<comment type="subcellular location">
    <subcellularLocation>
        <location evidence="3">Membrane</location>
    </subcellularLocation>
</comment>
<dbReference type="EMBL" id="VMFF01000012">
    <property type="protein sequence ID" value="TSC66194.1"/>
    <property type="molecule type" value="Genomic_DNA"/>
</dbReference>
<dbReference type="Proteomes" id="UP000319613">
    <property type="component" value="Unassembled WGS sequence"/>
</dbReference>
<keyword evidence="8" id="KW-0285">Flavoprotein</keyword>
<evidence type="ECO:0000256" key="4">
    <source>
        <dbReference type="ARBA" id="ARBA00005161"/>
    </source>
</evidence>
<evidence type="ECO:0000259" key="15">
    <source>
        <dbReference type="Pfam" id="PF01180"/>
    </source>
</evidence>
<evidence type="ECO:0000256" key="2">
    <source>
        <dbReference type="ARBA" id="ARBA00003125"/>
    </source>
</evidence>
<dbReference type="PANTHER" id="PTHR48109:SF4">
    <property type="entry name" value="DIHYDROOROTATE DEHYDROGENASE (QUINONE), MITOCHONDRIAL"/>
    <property type="match status" value="1"/>
</dbReference>
<comment type="function">
    <text evidence="2">Catalyzes the conversion of dihydroorotate to orotate with quinone as electron acceptor.</text>
</comment>
<gene>
    <name evidence="16" type="ORF">G01um101477_189</name>
</gene>
<evidence type="ECO:0000313" key="17">
    <source>
        <dbReference type="Proteomes" id="UP000319613"/>
    </source>
</evidence>
<proteinExistence type="inferred from homology"/>
<dbReference type="GO" id="GO:0006207">
    <property type="term" value="P:'de novo' pyrimidine nucleobase biosynthetic process"/>
    <property type="evidence" value="ECO:0007669"/>
    <property type="project" value="UniProtKB-UniRule"/>
</dbReference>
<dbReference type="InterPro" id="IPR001295">
    <property type="entry name" value="Dihydroorotate_DH_CS"/>
</dbReference>
<dbReference type="CDD" id="cd04738">
    <property type="entry name" value="DHOD_2_like"/>
    <property type="match status" value="1"/>
</dbReference>
<accession>A0A554JD12</accession>
<dbReference type="InterPro" id="IPR005720">
    <property type="entry name" value="Dihydroorotate_DH_cat"/>
</dbReference>
<dbReference type="GO" id="GO:0005886">
    <property type="term" value="C:plasma membrane"/>
    <property type="evidence" value="ECO:0007669"/>
    <property type="project" value="TreeGrafter"/>
</dbReference>
<dbReference type="InterPro" id="IPR005719">
    <property type="entry name" value="Dihydroorotate_DH_2"/>
</dbReference>
<evidence type="ECO:0000256" key="11">
    <source>
        <dbReference type="ARBA" id="ARBA00023002"/>
    </source>
</evidence>
<comment type="similarity">
    <text evidence="5">Belongs to the dihydroorotate dehydrogenase family. Type 2 subfamily.</text>
</comment>